<dbReference type="Gene3D" id="1.20.900.10">
    <property type="entry name" value="Dbl homology (DH) domain"/>
    <property type="match status" value="1"/>
</dbReference>
<dbReference type="SMART" id="SM00325">
    <property type="entry name" value="RhoGEF"/>
    <property type="match status" value="1"/>
</dbReference>
<feature type="domain" description="DH" evidence="3">
    <location>
        <begin position="243"/>
        <end position="429"/>
    </location>
</feature>
<dbReference type="Pfam" id="PF11875">
    <property type="entry name" value="DnaJ-like_C11_C"/>
    <property type="match status" value="1"/>
</dbReference>
<keyword evidence="1" id="KW-0143">Chaperone</keyword>
<dbReference type="Gene3D" id="2.30.29.30">
    <property type="entry name" value="Pleckstrin-homology domain (PH domain)/Phosphotyrosine-binding domain (PTB)"/>
    <property type="match status" value="1"/>
</dbReference>
<organism evidence="4 5">
    <name type="scientific">Acanthamoeba castellanii (strain ATCC 30010 / Neff)</name>
    <dbReference type="NCBI Taxonomy" id="1257118"/>
    <lineage>
        <taxon>Eukaryota</taxon>
        <taxon>Amoebozoa</taxon>
        <taxon>Discosea</taxon>
        <taxon>Longamoebia</taxon>
        <taxon>Centramoebida</taxon>
        <taxon>Acanthamoebidae</taxon>
        <taxon>Acanthamoeba</taxon>
    </lineage>
</organism>
<dbReference type="PANTHER" id="PTHR12673:SF159">
    <property type="entry name" value="LD03170P"/>
    <property type="match status" value="1"/>
</dbReference>
<proteinExistence type="predicted"/>
<accession>L8GWP3</accession>
<dbReference type="KEGG" id="acan:ACA1_146500"/>
<dbReference type="InterPro" id="IPR011993">
    <property type="entry name" value="PH-like_dom_sf"/>
</dbReference>
<dbReference type="SUPFAM" id="SSF48065">
    <property type="entry name" value="DBL homology domain (DH-domain)"/>
    <property type="match status" value="1"/>
</dbReference>
<dbReference type="SUPFAM" id="SSF50729">
    <property type="entry name" value="PH domain-like"/>
    <property type="match status" value="1"/>
</dbReference>
<keyword evidence="5" id="KW-1185">Reference proteome</keyword>
<dbReference type="CDD" id="cd00160">
    <property type="entry name" value="RhoGEF"/>
    <property type="match status" value="1"/>
</dbReference>
<dbReference type="GeneID" id="14917203"/>
<dbReference type="AlphaFoldDB" id="L8GWP3"/>
<evidence type="ECO:0000313" key="4">
    <source>
        <dbReference type="EMBL" id="ELR16516.1"/>
    </source>
</evidence>
<protein>
    <submittedName>
        <fullName evidence="4">RhoGEF domain containing protein</fullName>
    </submittedName>
</protein>
<evidence type="ECO:0000313" key="5">
    <source>
        <dbReference type="Proteomes" id="UP000011083"/>
    </source>
</evidence>
<dbReference type="InterPro" id="IPR024586">
    <property type="entry name" value="DnaJ-like_C11_C"/>
</dbReference>
<gene>
    <name evidence="4" type="ORF">ACA1_146500</name>
</gene>
<dbReference type="EMBL" id="KB007987">
    <property type="protein sequence ID" value="ELR16516.1"/>
    <property type="molecule type" value="Genomic_DNA"/>
</dbReference>
<dbReference type="InterPro" id="IPR000219">
    <property type="entry name" value="DH_dom"/>
</dbReference>
<name>L8GWP3_ACACF</name>
<reference evidence="4 5" key="1">
    <citation type="journal article" date="2013" name="Genome Biol.">
        <title>Genome of Acanthamoeba castellanii highlights extensive lateral gene transfer and early evolution of tyrosine kinase signaling.</title>
        <authorList>
            <person name="Clarke M."/>
            <person name="Lohan A.J."/>
            <person name="Liu B."/>
            <person name="Lagkouvardos I."/>
            <person name="Roy S."/>
            <person name="Zafar N."/>
            <person name="Bertelli C."/>
            <person name="Schilde C."/>
            <person name="Kianianmomeni A."/>
            <person name="Burglin T.R."/>
            <person name="Frech C."/>
            <person name="Turcotte B."/>
            <person name="Kopec K.O."/>
            <person name="Synnott J.M."/>
            <person name="Choo C."/>
            <person name="Paponov I."/>
            <person name="Finkler A."/>
            <person name="Soon Heng Tan C."/>
            <person name="Hutchins A.P."/>
            <person name="Weinmeier T."/>
            <person name="Rattei T."/>
            <person name="Chu J.S."/>
            <person name="Gimenez G."/>
            <person name="Irimia M."/>
            <person name="Rigden D.J."/>
            <person name="Fitzpatrick D.A."/>
            <person name="Lorenzo-Morales J."/>
            <person name="Bateman A."/>
            <person name="Chiu C.H."/>
            <person name="Tang P."/>
            <person name="Hegemann P."/>
            <person name="Fromm H."/>
            <person name="Raoult D."/>
            <person name="Greub G."/>
            <person name="Miranda-Saavedra D."/>
            <person name="Chen N."/>
            <person name="Nash P."/>
            <person name="Ginger M.L."/>
            <person name="Horn M."/>
            <person name="Schaap P."/>
            <person name="Caler L."/>
            <person name="Loftus B."/>
        </authorList>
    </citation>
    <scope>NUCLEOTIDE SEQUENCE [LARGE SCALE GENOMIC DNA]</scope>
    <source>
        <strain evidence="4 5">Neff</strain>
    </source>
</reference>
<evidence type="ECO:0000259" key="3">
    <source>
        <dbReference type="PROSITE" id="PS50010"/>
    </source>
</evidence>
<dbReference type="InterPro" id="IPR035899">
    <property type="entry name" value="DBL_dom_sf"/>
</dbReference>
<dbReference type="Proteomes" id="UP000011083">
    <property type="component" value="Unassembled WGS sequence"/>
</dbReference>
<sequence length="670" mass="76035">MEMPMRRKKTEEPAYTFTFEFKDKPEFVGELVSTAKQLLLDTGKLVDTLSQEFMEVQGTSGGAIKQTLMFTVESVRKMVARLVAMIKYGVQQNIVQNPTQAKFLQGGATSMQSSANAMLNAATATLANMGGTSEEKVKRTMQQYYTAVTLSVKNILQAAEFLNASTAVEEVEPEPAPEPHRPVSTQGAAADKGPVARGTLSPGLRPQEVSEVQALYRKTHLKKRLRSLVIEYKDSKCSQEQKQRARVLREVVATEQTYVQSLYQCIKFFLVPLKEKAKDNRWIMTLEDVHRLFSTIEVIHQFNAEFSQQLDKRMAEWPNVNTFGDIFLQMVPMMKMYTTYINEYDGATAVWTKYSAKQEFADYIAQLRKNSGGRLDLVSMLIQPVQRLPRYEMLLKELLKHTPSTHVDYENLVEAIERIRELNEYVNERKRQTDNRNFIIKLQEQITEMPLVMVTPSRMFIKHGELAGASVKLPKKRKSMVFLFNDLVVRAKVVKANEKYVFEEYAGLSGLGLGALQGLSFALKRPEGDWEFNCASEAEAKMWYGEFKNVIEARQLQDMCNDKLERSKAKEKTLHILSATYGDLNEPKYALEVTQQLQDMCDAQGGELIIPGGTPKSKLPGFVDPTAKSALPSFFSSFKYKKQLLVVWSDSKGAHTRTYGDTEPVFIQYA</sequence>
<dbReference type="GO" id="GO:0005737">
    <property type="term" value="C:cytoplasm"/>
    <property type="evidence" value="ECO:0007669"/>
    <property type="project" value="TreeGrafter"/>
</dbReference>
<dbReference type="PROSITE" id="PS50010">
    <property type="entry name" value="DH_2"/>
    <property type="match status" value="1"/>
</dbReference>
<dbReference type="GO" id="GO:0005085">
    <property type="term" value="F:guanyl-nucleotide exchange factor activity"/>
    <property type="evidence" value="ECO:0007669"/>
    <property type="project" value="InterPro"/>
</dbReference>
<dbReference type="FunFam" id="1.20.900.10:FF:000003">
    <property type="entry name" value="Rho guanine nucleotide exchange factor 10 like"/>
    <property type="match status" value="1"/>
</dbReference>
<evidence type="ECO:0000256" key="2">
    <source>
        <dbReference type="SAM" id="MobiDB-lite"/>
    </source>
</evidence>
<dbReference type="PANTHER" id="PTHR12673">
    <property type="entry name" value="FACIOGENITAL DYSPLASIA PROTEIN"/>
    <property type="match status" value="1"/>
</dbReference>
<dbReference type="VEuPathDB" id="AmoebaDB:ACA1_146500"/>
<dbReference type="RefSeq" id="XP_004338529.1">
    <property type="nucleotide sequence ID" value="XM_004338481.1"/>
</dbReference>
<evidence type="ECO:0000256" key="1">
    <source>
        <dbReference type="ARBA" id="ARBA00023186"/>
    </source>
</evidence>
<feature type="region of interest" description="Disordered" evidence="2">
    <location>
        <begin position="172"/>
        <end position="203"/>
    </location>
</feature>
<dbReference type="OrthoDB" id="20319at2759"/>
<dbReference type="Pfam" id="PF00621">
    <property type="entry name" value="RhoGEF"/>
    <property type="match status" value="1"/>
</dbReference>
<dbReference type="InterPro" id="IPR051092">
    <property type="entry name" value="FYVE_RhoGEF_PH"/>
</dbReference>